<evidence type="ECO:0000256" key="4">
    <source>
        <dbReference type="ARBA" id="ARBA00048014"/>
    </source>
</evidence>
<gene>
    <name evidence="6" type="ORF">RSOLAG22IIIB_09210</name>
</gene>
<proteinExistence type="predicted"/>
<reference evidence="6 7" key="1">
    <citation type="submission" date="2015-07" db="EMBL/GenBank/DDBJ databases">
        <authorList>
            <person name="Noorani M."/>
        </authorList>
    </citation>
    <scope>NUCLEOTIDE SEQUENCE [LARGE SCALE GENOMIC DNA]</scope>
    <source>
        <strain evidence="6">BBA 69670</strain>
    </source>
</reference>
<keyword evidence="3 5" id="KW-0472">Membrane</keyword>
<dbReference type="PANTHER" id="PTHR22914">
    <property type="entry name" value="CHITIN SYNTHASE"/>
    <property type="match status" value="1"/>
</dbReference>
<dbReference type="EMBL" id="CYGV01001204">
    <property type="protein sequence ID" value="CUA70936.1"/>
    <property type="molecule type" value="Genomic_DNA"/>
</dbReference>
<feature type="transmembrane region" description="Helical" evidence="5">
    <location>
        <begin position="89"/>
        <end position="110"/>
    </location>
</feature>
<evidence type="ECO:0000256" key="5">
    <source>
        <dbReference type="SAM" id="Phobius"/>
    </source>
</evidence>
<protein>
    <submittedName>
        <fullName evidence="6">Uncharacterized protein</fullName>
    </submittedName>
</protein>
<sequence length="158" mass="17327">MYAMCNLHDLGWGTKGDNGSVKDLGGAKKIKGENGKEMMEVDLPTSKEDVDSLWAASRTALKNKPPEVKEKRDAATKQMDADRNSRTNVVLVWMGTNAAMIIFFTSELFLDLTKKWADSSTGGVFNPYLSVLFYALAGLSAIRFVGSALYLILRLVGL</sequence>
<organism evidence="6 7">
    <name type="scientific">Rhizoctonia solani</name>
    <dbReference type="NCBI Taxonomy" id="456999"/>
    <lineage>
        <taxon>Eukaryota</taxon>
        <taxon>Fungi</taxon>
        <taxon>Dikarya</taxon>
        <taxon>Basidiomycota</taxon>
        <taxon>Agaricomycotina</taxon>
        <taxon>Agaricomycetes</taxon>
        <taxon>Cantharellales</taxon>
        <taxon>Ceratobasidiaceae</taxon>
        <taxon>Rhizoctonia</taxon>
    </lineage>
</organism>
<comment type="catalytic activity">
    <reaction evidence="4">
        <text>[(1-&gt;4)-N-acetyl-beta-D-glucosaminyl](n) + UDP-N-acetyl-alpha-D-glucosamine = [(1-&gt;4)-N-acetyl-beta-D-glucosaminyl](n+1) + UDP + H(+)</text>
        <dbReference type="Rhea" id="RHEA:16637"/>
        <dbReference type="Rhea" id="RHEA-COMP:9593"/>
        <dbReference type="Rhea" id="RHEA-COMP:9595"/>
        <dbReference type="ChEBI" id="CHEBI:15378"/>
        <dbReference type="ChEBI" id="CHEBI:17029"/>
        <dbReference type="ChEBI" id="CHEBI:57705"/>
        <dbReference type="ChEBI" id="CHEBI:58223"/>
        <dbReference type="EC" id="2.4.1.16"/>
    </reaction>
</comment>
<dbReference type="Proteomes" id="UP000044841">
    <property type="component" value="Unassembled WGS sequence"/>
</dbReference>
<dbReference type="AlphaFoldDB" id="A0A0K6FXF1"/>
<dbReference type="GO" id="GO:0016020">
    <property type="term" value="C:membrane"/>
    <property type="evidence" value="ECO:0007669"/>
    <property type="project" value="UniProtKB-SubCell"/>
</dbReference>
<evidence type="ECO:0000313" key="7">
    <source>
        <dbReference type="Proteomes" id="UP000044841"/>
    </source>
</evidence>
<keyword evidence="2 5" id="KW-0812">Transmembrane</keyword>
<dbReference type="GO" id="GO:0006031">
    <property type="term" value="P:chitin biosynthetic process"/>
    <property type="evidence" value="ECO:0007669"/>
    <property type="project" value="TreeGrafter"/>
</dbReference>
<dbReference type="InterPro" id="IPR004835">
    <property type="entry name" value="Chitin_synth"/>
</dbReference>
<dbReference type="GO" id="GO:0030428">
    <property type="term" value="C:cell septum"/>
    <property type="evidence" value="ECO:0007669"/>
    <property type="project" value="TreeGrafter"/>
</dbReference>
<comment type="subcellular location">
    <subcellularLocation>
        <location evidence="1">Membrane</location>
        <topology evidence="1">Multi-pass membrane protein</topology>
    </subcellularLocation>
</comment>
<dbReference type="PANTHER" id="PTHR22914:SF44">
    <property type="entry name" value="CHITIN SYNTHASE 2"/>
    <property type="match status" value="1"/>
</dbReference>
<keyword evidence="5" id="KW-1133">Transmembrane helix</keyword>
<dbReference type="GO" id="GO:0071944">
    <property type="term" value="C:cell periphery"/>
    <property type="evidence" value="ECO:0007669"/>
    <property type="project" value="TreeGrafter"/>
</dbReference>
<name>A0A0K6FXF1_9AGAM</name>
<evidence type="ECO:0000256" key="2">
    <source>
        <dbReference type="ARBA" id="ARBA00022692"/>
    </source>
</evidence>
<evidence type="ECO:0000256" key="3">
    <source>
        <dbReference type="ARBA" id="ARBA00023136"/>
    </source>
</evidence>
<keyword evidence="7" id="KW-1185">Reference proteome</keyword>
<feature type="transmembrane region" description="Helical" evidence="5">
    <location>
        <begin position="130"/>
        <end position="153"/>
    </location>
</feature>
<evidence type="ECO:0000313" key="6">
    <source>
        <dbReference type="EMBL" id="CUA70936.1"/>
    </source>
</evidence>
<evidence type="ECO:0000256" key="1">
    <source>
        <dbReference type="ARBA" id="ARBA00004141"/>
    </source>
</evidence>
<dbReference type="GO" id="GO:0004100">
    <property type="term" value="F:chitin synthase activity"/>
    <property type="evidence" value="ECO:0007669"/>
    <property type="project" value="UniProtKB-EC"/>
</dbReference>
<accession>A0A0K6FXF1</accession>